<accession>A0A6P7YK64</accession>
<dbReference type="InterPro" id="IPR050541">
    <property type="entry name" value="LRR_TM_domain-containing"/>
</dbReference>
<feature type="signal peptide" evidence="6">
    <location>
        <begin position="1"/>
        <end position="21"/>
    </location>
</feature>
<keyword evidence="2 6" id="KW-0732">Signal</keyword>
<feature type="region of interest" description="Disordered" evidence="4">
    <location>
        <begin position="862"/>
        <end position="896"/>
    </location>
</feature>
<feature type="compositionally biased region" description="Polar residues" evidence="4">
    <location>
        <begin position="862"/>
        <end position="873"/>
    </location>
</feature>
<evidence type="ECO:0000256" key="2">
    <source>
        <dbReference type="ARBA" id="ARBA00022729"/>
    </source>
</evidence>
<feature type="compositionally biased region" description="Polar residues" evidence="4">
    <location>
        <begin position="747"/>
        <end position="761"/>
    </location>
</feature>
<evidence type="ECO:0000259" key="7">
    <source>
        <dbReference type="SMART" id="SM00082"/>
    </source>
</evidence>
<feature type="compositionally biased region" description="Basic residues" evidence="4">
    <location>
        <begin position="763"/>
        <end position="773"/>
    </location>
</feature>
<feature type="compositionally biased region" description="Polar residues" evidence="4">
    <location>
        <begin position="1521"/>
        <end position="1533"/>
    </location>
</feature>
<feature type="compositionally biased region" description="Basic residues" evidence="4">
    <location>
        <begin position="807"/>
        <end position="819"/>
    </location>
</feature>
<protein>
    <submittedName>
        <fullName evidence="9">Uncharacterized protein LOC115473015 isoform X1</fullName>
    </submittedName>
</protein>
<evidence type="ECO:0000313" key="9">
    <source>
        <dbReference type="RefSeq" id="XP_030063465.1"/>
    </source>
</evidence>
<feature type="region of interest" description="Disordered" evidence="4">
    <location>
        <begin position="691"/>
        <end position="710"/>
    </location>
</feature>
<keyword evidence="5" id="KW-0812">Transmembrane</keyword>
<feature type="region of interest" description="Disordered" evidence="4">
    <location>
        <begin position="1497"/>
        <end position="1533"/>
    </location>
</feature>
<evidence type="ECO:0000256" key="5">
    <source>
        <dbReference type="SAM" id="Phobius"/>
    </source>
</evidence>
<dbReference type="SMART" id="SM00082">
    <property type="entry name" value="LRRCT"/>
    <property type="match status" value="1"/>
</dbReference>
<gene>
    <name evidence="9" type="primary">LOC115473015</name>
</gene>
<feature type="compositionally biased region" description="Polar residues" evidence="4">
    <location>
        <begin position="793"/>
        <end position="802"/>
    </location>
</feature>
<feature type="region of interest" description="Disordered" evidence="4">
    <location>
        <begin position="793"/>
        <end position="819"/>
    </location>
</feature>
<dbReference type="SUPFAM" id="SSF52058">
    <property type="entry name" value="L domain-like"/>
    <property type="match status" value="1"/>
</dbReference>
<feature type="compositionally biased region" description="Basic and acidic residues" evidence="4">
    <location>
        <begin position="1497"/>
        <end position="1516"/>
    </location>
</feature>
<feature type="transmembrane region" description="Helical" evidence="5">
    <location>
        <begin position="321"/>
        <end position="343"/>
    </location>
</feature>
<keyword evidence="3" id="KW-0677">Repeat</keyword>
<feature type="compositionally biased region" description="Polar residues" evidence="4">
    <location>
        <begin position="882"/>
        <end position="894"/>
    </location>
</feature>
<dbReference type="InterPro" id="IPR000483">
    <property type="entry name" value="Cys-rich_flank_reg_C"/>
</dbReference>
<dbReference type="InterPro" id="IPR032675">
    <property type="entry name" value="LRR_dom_sf"/>
</dbReference>
<dbReference type="Pfam" id="PF13855">
    <property type="entry name" value="LRR_8"/>
    <property type="match status" value="1"/>
</dbReference>
<organism evidence="8 9">
    <name type="scientific">Microcaecilia unicolor</name>
    <dbReference type="NCBI Taxonomy" id="1415580"/>
    <lineage>
        <taxon>Eukaryota</taxon>
        <taxon>Metazoa</taxon>
        <taxon>Chordata</taxon>
        <taxon>Craniata</taxon>
        <taxon>Vertebrata</taxon>
        <taxon>Euteleostomi</taxon>
        <taxon>Amphibia</taxon>
        <taxon>Gymnophiona</taxon>
        <taxon>Siphonopidae</taxon>
        <taxon>Microcaecilia</taxon>
    </lineage>
</organism>
<name>A0A6P7YK64_9AMPH</name>
<dbReference type="PANTHER" id="PTHR24369">
    <property type="entry name" value="ANTIGEN BSP, PUTATIVE-RELATED"/>
    <property type="match status" value="1"/>
</dbReference>
<evidence type="ECO:0000256" key="4">
    <source>
        <dbReference type="SAM" id="MobiDB-lite"/>
    </source>
</evidence>
<dbReference type="Gene3D" id="3.80.10.10">
    <property type="entry name" value="Ribonuclease Inhibitor"/>
    <property type="match status" value="1"/>
</dbReference>
<evidence type="ECO:0000313" key="8">
    <source>
        <dbReference type="Proteomes" id="UP000515156"/>
    </source>
</evidence>
<keyword evidence="5" id="KW-0472">Membrane</keyword>
<keyword evidence="8" id="KW-1185">Reference proteome</keyword>
<dbReference type="RefSeq" id="XP_030063465.1">
    <property type="nucleotide sequence ID" value="XM_030207605.1"/>
</dbReference>
<feature type="domain" description="LRRCT" evidence="7">
    <location>
        <begin position="256"/>
        <end position="303"/>
    </location>
</feature>
<dbReference type="KEGG" id="muo:115473015"/>
<feature type="region of interest" description="Disordered" evidence="4">
    <location>
        <begin position="402"/>
        <end position="421"/>
    </location>
</feature>
<dbReference type="Proteomes" id="UP000515156">
    <property type="component" value="Chromosome 6"/>
</dbReference>
<keyword evidence="1" id="KW-0433">Leucine-rich repeat</keyword>
<evidence type="ECO:0000256" key="1">
    <source>
        <dbReference type="ARBA" id="ARBA00022614"/>
    </source>
</evidence>
<dbReference type="GeneID" id="115473015"/>
<dbReference type="InterPro" id="IPR001611">
    <property type="entry name" value="Leu-rich_rpt"/>
</dbReference>
<dbReference type="GO" id="GO:0005886">
    <property type="term" value="C:plasma membrane"/>
    <property type="evidence" value="ECO:0007669"/>
    <property type="project" value="TreeGrafter"/>
</dbReference>
<dbReference type="InterPro" id="IPR003591">
    <property type="entry name" value="Leu-rich_rpt_typical-subtyp"/>
</dbReference>
<feature type="compositionally biased region" description="Acidic residues" evidence="4">
    <location>
        <begin position="733"/>
        <end position="746"/>
    </location>
</feature>
<dbReference type="PANTHER" id="PTHR24369:SF210">
    <property type="entry name" value="CHAOPTIN-RELATED"/>
    <property type="match status" value="1"/>
</dbReference>
<reference evidence="9" key="1">
    <citation type="submission" date="2025-08" db="UniProtKB">
        <authorList>
            <consortium name="RefSeq"/>
        </authorList>
    </citation>
    <scope>IDENTIFICATION</scope>
</reference>
<dbReference type="InParanoid" id="A0A6P7YK64"/>
<feature type="region of interest" description="Disordered" evidence="4">
    <location>
        <begin position="730"/>
        <end position="773"/>
    </location>
</feature>
<evidence type="ECO:0000256" key="3">
    <source>
        <dbReference type="ARBA" id="ARBA00022737"/>
    </source>
</evidence>
<keyword evidence="5" id="KW-1133">Transmembrane helix</keyword>
<sequence>MAGIWVFCGFFLIISLEEIASQSCPGSCKFCTIQLAECEHISSLKSVLSGLPILTEQILLRNGNLSIIPPGSFQNFSHLQLLSVTGFMISSLTNQTFVTKDGESTLKALDLSRNHLFSCGVATSAFSGLGTLKELILSDNALDSLKRSWWSDMSLLQKLVISANKVTNLPPRVFENLTQLNQLTMPSNLIQYLITDTFYNLVSLTELDLSKNEIIFISEDAFHPLQELKHLKLFENRLVTLPSITDSVTSLFLNGNLWNCSCKLVRMLRSMEKKVQNPTDLLCESPENVKNQQLLKAEPEVCVFAPPEEEDLPSQSTFNMYSVYGFLGGLFFTLMIWLVVYSITSYWRSNKRTTSPTAHEDLKCNLKAETSMAQKSANALLAFQCPTKCESWKMQTDYFQTEHETNSLEKPPTEPFSQTSKDIDVHPSAALSRQPFNSAVVPWDLVDKMSKVPKQSRPSDQYVGTFQSLDEEAEKMEGIPKCASAPVLLPTLDDPKMLSSSPLFSIAEVPKNLSRKDWLPIIVEPEISQKADLCPVTQDLRDFPASDLRARAEQMSPKSGVGLLVTPFNDEKAMHLIKMMDTESGLKYFETQHEENVVTCSDVPPPPTDALEIATYHPESMVQMKANRELGQRSKTWSTFYGISSEPIEKQEDGKYDGYEVCLKKLEVSPVSSTREQPFIKSKYEENFQGEQSIKLPKNDKSTDLSDEESISEKDLVEFFYSKEQFSSYSSESCDERDTEDLEDVDSNSTPVASLPSTPTKLQKPRGTTKVRTPIHKGTKMSTYETNLSSPYLRQENTQQKSMGKERLHRKHRNRKRKQGFLLPSDRLTKERFWKYHKNCCDEYKPCATAKKVLKYIKTASPEQLDNESTQRPPSDLDLLEDQSTTLPLPSKSINGKEDSLKLQKKTLKNKNCISFPSSAMHLAHGEFFNTGKQPNDKSILCGTPHFIEVKPAPQAGLPENQLGSVDLTVHDQCGLPEDSVAKQMINVCDVISELPSTAGNKKPSLCITSEYRPTKPNSDVLLTPSICAGANPVDGGKRRTKKIPDVFHAGSPVKACLQLSKVAFSKTAASVDEISLACGSDDNILLNVREVPEYSKRIHEDVCIDKTRLPSQQHWLHNMDYDHEVPSLLRYGKHGSILHYHRDKLLAQKKRENQFQTQRNAGIVQLKENGQHISDMLTAKESRLRKHSGEMSHGSLIQNNSVLNSSSCSNKLSVTYVCDATDNPCNIYDLYKNSLNQQDELENSISRIETEAFPYKLAMLKPQNLRHVTQNENGHVNDGKCFNPKRGECLIDSNDQLYVSDNNDDSGRDLGHLEKFENLEMDENSELIFTLEQNCEFPFQKDSSINSPKEIKQSLNDCLPSKLSRRTYRSVFKLPVGDTSWNEFHKSEHSNILPPIPESERYMKTFPSPDVLEIKSTVLSGSFFKSEDLAMESVAKMAYISSLYKAKPSRKFVHNFFQKLDDSVPEISELSVLSNLHFCKIAEEMTVNMKNEEGAKQFQDHEDEREQFQKGKDNAPSKPILSSNSGCYKSPTRQELSADSELSLMNILCSLKSSFEHSGVLLKSSKLDE</sequence>
<dbReference type="OrthoDB" id="1055097at2759"/>
<dbReference type="SMART" id="SM00369">
    <property type="entry name" value="LRR_TYP"/>
    <property type="match status" value="6"/>
</dbReference>
<feature type="chain" id="PRO_5027665796" evidence="6">
    <location>
        <begin position="22"/>
        <end position="1570"/>
    </location>
</feature>
<proteinExistence type="predicted"/>
<dbReference type="PROSITE" id="PS51450">
    <property type="entry name" value="LRR"/>
    <property type="match status" value="1"/>
</dbReference>
<evidence type="ECO:0000256" key="6">
    <source>
        <dbReference type="SAM" id="SignalP"/>
    </source>
</evidence>